<evidence type="ECO:0008006" key="4">
    <source>
        <dbReference type="Google" id="ProtNLM"/>
    </source>
</evidence>
<comment type="caution">
    <text evidence="2">The sequence shown here is derived from an EMBL/GenBank/DDBJ whole genome shotgun (WGS) entry which is preliminary data.</text>
</comment>
<organism evidence="2 3">
    <name type="scientific">Parvularcula dongshanensis</name>
    <dbReference type="NCBI Taxonomy" id="1173995"/>
    <lineage>
        <taxon>Bacteria</taxon>
        <taxon>Pseudomonadati</taxon>
        <taxon>Pseudomonadota</taxon>
        <taxon>Alphaproteobacteria</taxon>
        <taxon>Parvularculales</taxon>
        <taxon>Parvularculaceae</taxon>
        <taxon>Parvularcula</taxon>
    </lineage>
</organism>
<dbReference type="Proteomes" id="UP000563524">
    <property type="component" value="Unassembled WGS sequence"/>
</dbReference>
<dbReference type="EMBL" id="JACHOB010000001">
    <property type="protein sequence ID" value="MBB4658611.1"/>
    <property type="molecule type" value="Genomic_DNA"/>
</dbReference>
<feature type="region of interest" description="Disordered" evidence="1">
    <location>
        <begin position="90"/>
        <end position="110"/>
    </location>
</feature>
<accession>A0A840I2V4</accession>
<keyword evidence="3" id="KW-1185">Reference proteome</keyword>
<evidence type="ECO:0000313" key="3">
    <source>
        <dbReference type="Proteomes" id="UP000563524"/>
    </source>
</evidence>
<gene>
    <name evidence="2" type="ORF">GGQ59_001111</name>
</gene>
<evidence type="ECO:0000313" key="2">
    <source>
        <dbReference type="EMBL" id="MBB4658611.1"/>
    </source>
</evidence>
<evidence type="ECO:0000256" key="1">
    <source>
        <dbReference type="SAM" id="MobiDB-lite"/>
    </source>
</evidence>
<dbReference type="Pfam" id="PF05258">
    <property type="entry name" value="DciA"/>
    <property type="match status" value="1"/>
</dbReference>
<protein>
    <recommendedName>
        <fullName evidence="4">DUF721 domain-containing protein</fullName>
    </recommendedName>
</protein>
<reference evidence="2 3" key="1">
    <citation type="submission" date="2020-08" db="EMBL/GenBank/DDBJ databases">
        <title>Genomic Encyclopedia of Type Strains, Phase IV (KMG-IV): sequencing the most valuable type-strain genomes for metagenomic binning, comparative biology and taxonomic classification.</title>
        <authorList>
            <person name="Goeker M."/>
        </authorList>
    </citation>
    <scope>NUCLEOTIDE SEQUENCE [LARGE SCALE GENOMIC DNA]</scope>
    <source>
        <strain evidence="2 3">DSM 102850</strain>
    </source>
</reference>
<dbReference type="InterPro" id="IPR007922">
    <property type="entry name" value="DciA-like"/>
</dbReference>
<name>A0A840I2V4_9PROT</name>
<dbReference type="AlphaFoldDB" id="A0A840I2V4"/>
<proteinExistence type="predicted"/>
<sequence length="124" mass="13554">MDPSLAERWAEVAGVDLARLCRPLALKRQKNAVTLEVAVSSGAAAMRVQYAQNQLLARARTALREPRLTRLSIRQAGAQVAEGRNWASRRVTAEAEAPSPAPRPARNPAEALERLRAAIASHRR</sequence>